<dbReference type="Gene3D" id="3.40.50.300">
    <property type="entry name" value="P-loop containing nucleotide triphosphate hydrolases"/>
    <property type="match status" value="1"/>
</dbReference>
<dbReference type="SUPFAM" id="SSF52540">
    <property type="entry name" value="P-loop containing nucleoside triphosphate hydrolases"/>
    <property type="match status" value="2"/>
</dbReference>
<dbReference type="Proteomes" id="UP001165080">
    <property type="component" value="Unassembled WGS sequence"/>
</dbReference>
<feature type="compositionally biased region" description="Low complexity" evidence="1">
    <location>
        <begin position="118"/>
        <end position="137"/>
    </location>
</feature>
<reference evidence="2 3" key="1">
    <citation type="journal article" date="2023" name="Commun. Biol.">
        <title>Reorganization of the ancestral sex-determining regions during the evolution of trioecy in Pleodorina starrii.</title>
        <authorList>
            <person name="Takahashi K."/>
            <person name="Suzuki S."/>
            <person name="Kawai-Toyooka H."/>
            <person name="Yamamoto K."/>
            <person name="Hamaji T."/>
            <person name="Ootsuki R."/>
            <person name="Yamaguchi H."/>
            <person name="Kawachi M."/>
            <person name="Higashiyama T."/>
            <person name="Nozaki H."/>
        </authorList>
    </citation>
    <scope>NUCLEOTIDE SEQUENCE [LARGE SCALE GENOMIC DNA]</scope>
    <source>
        <strain evidence="2 3">NIES-4479</strain>
    </source>
</reference>
<dbReference type="EMBL" id="BRXU01000003">
    <property type="protein sequence ID" value="GLC49888.1"/>
    <property type="molecule type" value="Genomic_DNA"/>
</dbReference>
<proteinExistence type="predicted"/>
<feature type="compositionally biased region" description="Basic residues" evidence="1">
    <location>
        <begin position="492"/>
        <end position="515"/>
    </location>
</feature>
<feature type="region of interest" description="Disordered" evidence="1">
    <location>
        <begin position="480"/>
        <end position="545"/>
    </location>
</feature>
<organism evidence="2 3">
    <name type="scientific">Pleodorina starrii</name>
    <dbReference type="NCBI Taxonomy" id="330485"/>
    <lineage>
        <taxon>Eukaryota</taxon>
        <taxon>Viridiplantae</taxon>
        <taxon>Chlorophyta</taxon>
        <taxon>core chlorophytes</taxon>
        <taxon>Chlorophyceae</taxon>
        <taxon>CS clade</taxon>
        <taxon>Chlamydomonadales</taxon>
        <taxon>Volvocaceae</taxon>
        <taxon>Pleodorina</taxon>
    </lineage>
</organism>
<dbReference type="InterPro" id="IPR027417">
    <property type="entry name" value="P-loop_NTPase"/>
</dbReference>
<evidence type="ECO:0000313" key="2">
    <source>
        <dbReference type="EMBL" id="GLC49888.1"/>
    </source>
</evidence>
<sequence>MRRSCATASSPELRTNSNQASGFRRPLLQGLDNECWRNCSGLRCPILLYASICVLLLAEPRAVLFVSANLDTSMAEGQTLTAQTLRRVAAAAADGKAPLSYPSEDKAGVAPLGGDLLQQQQQQRRQTQHPQEQQQQRQHARRRLQNQAANTTNADAGSEAVEGGGGGKDGAAADPVQAAVNGAGAADVGSAAVAQNGNTSPPPPLELAVMPDPQLPVSERCVFILGTGRSGSTALVDALNHLPHYLIRGEQKGAFWFLYQAWRALERVTHVQNEFQSLQRKAEERFGERSASRLTYDTVKKAYDTYAVQTKLPWFNDLHLVRLTDAARAFYAETYGYHGPGIVSGFKEIRFVCGQAFPSPGCRYSDFVKFLRFLRQLCTDVKLLLNSRSSHSAADNAKLIGMMPWASLLSPKCGTNDTASFEQDLATTHEWYDRYVQEHRSSAFRVVMEDMFDPQRNATLARQLLQFLGEDPAAHSISFTRMPTWSDPSGGGKKKSSKAKMHHREPWQIRRRRRRALAEAGAGAEGAAGDLGGGAGVGAGGVGGG</sequence>
<evidence type="ECO:0000256" key="1">
    <source>
        <dbReference type="SAM" id="MobiDB-lite"/>
    </source>
</evidence>
<dbReference type="AlphaFoldDB" id="A0A9W6EYD7"/>
<feature type="compositionally biased region" description="Low complexity" evidence="1">
    <location>
        <begin position="145"/>
        <end position="161"/>
    </location>
</feature>
<feature type="region of interest" description="Disordered" evidence="1">
    <location>
        <begin position="118"/>
        <end position="174"/>
    </location>
</feature>
<feature type="compositionally biased region" description="Gly residues" evidence="1">
    <location>
        <begin position="523"/>
        <end position="545"/>
    </location>
</feature>
<evidence type="ECO:0000313" key="3">
    <source>
        <dbReference type="Proteomes" id="UP001165080"/>
    </source>
</evidence>
<comment type="caution">
    <text evidence="2">The sequence shown here is derived from an EMBL/GenBank/DDBJ whole genome shotgun (WGS) entry which is preliminary data.</text>
</comment>
<keyword evidence="3" id="KW-1185">Reference proteome</keyword>
<name>A0A9W6EYD7_9CHLO</name>
<protein>
    <submittedName>
        <fullName evidence="2">Uncharacterized protein</fullName>
    </submittedName>
</protein>
<accession>A0A9W6EYD7</accession>
<gene>
    <name evidence="2" type="primary">PLEST009175</name>
    <name evidence="2" type="ORF">PLESTB_000319700</name>
</gene>